<dbReference type="Proteomes" id="UP000599074">
    <property type="component" value="Unassembled WGS sequence"/>
</dbReference>
<protein>
    <submittedName>
        <fullName evidence="1">Transcriptional regulator</fullName>
    </submittedName>
</protein>
<dbReference type="SUPFAM" id="SSF56024">
    <property type="entry name" value="Phospholipase D/nuclease"/>
    <property type="match status" value="1"/>
</dbReference>
<organism evidence="1 2">
    <name type="scientific">Planosporangium mesophilum</name>
    <dbReference type="NCBI Taxonomy" id="689768"/>
    <lineage>
        <taxon>Bacteria</taxon>
        <taxon>Bacillati</taxon>
        <taxon>Actinomycetota</taxon>
        <taxon>Actinomycetes</taxon>
        <taxon>Micromonosporales</taxon>
        <taxon>Micromonosporaceae</taxon>
        <taxon>Planosporangium</taxon>
    </lineage>
</organism>
<dbReference type="AlphaFoldDB" id="A0A8J3X502"/>
<dbReference type="RefSeq" id="WP_168116605.1">
    <property type="nucleotide sequence ID" value="NZ_BOON01000035.1"/>
</dbReference>
<evidence type="ECO:0000313" key="1">
    <source>
        <dbReference type="EMBL" id="GII24288.1"/>
    </source>
</evidence>
<gene>
    <name evidence="1" type="ORF">Pme01_38850</name>
</gene>
<comment type="caution">
    <text evidence="1">The sequence shown here is derived from an EMBL/GenBank/DDBJ whole genome shotgun (WGS) entry which is preliminary data.</text>
</comment>
<evidence type="ECO:0000313" key="2">
    <source>
        <dbReference type="Proteomes" id="UP000599074"/>
    </source>
</evidence>
<accession>A0A8J3X502</accession>
<dbReference type="EMBL" id="BOON01000035">
    <property type="protein sequence ID" value="GII24288.1"/>
    <property type="molecule type" value="Genomic_DNA"/>
</dbReference>
<proteinExistence type="predicted"/>
<sequence length="210" mass="24104">MAKFLNEDEEFLWPGAQRKPADTGTANAEIVGAYPYRSDMPHSGWWELIERAGRQIDLLGYTLYFLPMEHPRLIEALQEKCSNGCKVRAVIADPESKYVADRDAEEDLAMTLVVRIHTSMKYFAPLLQCENFEMRQQNVPLYNSVFRFDDEMLVTPHLYATPGASAPMLHLRRLGPNGMFSRFATHFDSVWATTMPVRDDRPKKSTRARS</sequence>
<name>A0A8J3X502_9ACTN</name>
<keyword evidence="2" id="KW-1185">Reference proteome</keyword>
<reference evidence="1" key="1">
    <citation type="submission" date="2021-01" db="EMBL/GenBank/DDBJ databases">
        <title>Whole genome shotgun sequence of Planosporangium mesophilum NBRC 109066.</title>
        <authorList>
            <person name="Komaki H."/>
            <person name="Tamura T."/>
        </authorList>
    </citation>
    <scope>NUCLEOTIDE SEQUENCE</scope>
    <source>
        <strain evidence="1">NBRC 109066</strain>
    </source>
</reference>